<name>A0AAD9KD25_9ANNE</name>
<dbReference type="PANTHER" id="PTHR46670">
    <property type="entry name" value="ENDO/EXONUCLEASE/PHOSPHATASE DOMAIN-CONTAINING PROTEIN"/>
    <property type="match status" value="1"/>
</dbReference>
<proteinExistence type="predicted"/>
<evidence type="ECO:0000313" key="2">
    <source>
        <dbReference type="Proteomes" id="UP001208570"/>
    </source>
</evidence>
<dbReference type="PANTHER" id="PTHR46670:SF3">
    <property type="entry name" value="ENDONUCLEASE_EXONUCLEASE_PHOSPHATASE DOMAIN-CONTAINING PROTEIN"/>
    <property type="match status" value="1"/>
</dbReference>
<sequence>MVVLLVVIYRPPTSKPNGHRSSAFLDEEWSSSLTRYTTTHKDILIVHGLNFHLDVKNDRDAQRFISVLKSCGLQQYAHEPTHVHGHTLDVVITRDTSNLVSDIDVSDPGLCDHMGRLTRDNFAVTFIVNIPNPAPCKRQYPSETYVPLMSRVLNVTSRPLPCHTNLASPWMDCRLPTMMD</sequence>
<dbReference type="AlphaFoldDB" id="A0AAD9KD25"/>
<comment type="caution">
    <text evidence="1">The sequence shown here is derived from an EMBL/GenBank/DDBJ whole genome shotgun (WGS) entry which is preliminary data.</text>
</comment>
<gene>
    <name evidence="1" type="ORF">LSH36_13g26037</name>
</gene>
<organism evidence="1 2">
    <name type="scientific">Paralvinella palmiformis</name>
    <dbReference type="NCBI Taxonomy" id="53620"/>
    <lineage>
        <taxon>Eukaryota</taxon>
        <taxon>Metazoa</taxon>
        <taxon>Spiralia</taxon>
        <taxon>Lophotrochozoa</taxon>
        <taxon>Annelida</taxon>
        <taxon>Polychaeta</taxon>
        <taxon>Sedentaria</taxon>
        <taxon>Canalipalpata</taxon>
        <taxon>Terebellida</taxon>
        <taxon>Terebelliformia</taxon>
        <taxon>Alvinellidae</taxon>
        <taxon>Paralvinella</taxon>
    </lineage>
</organism>
<keyword evidence="2" id="KW-1185">Reference proteome</keyword>
<dbReference type="EMBL" id="JAODUP010000013">
    <property type="protein sequence ID" value="KAK2168981.1"/>
    <property type="molecule type" value="Genomic_DNA"/>
</dbReference>
<accession>A0AAD9KD25</accession>
<protein>
    <submittedName>
        <fullName evidence="1">Uncharacterized protein</fullName>
    </submittedName>
</protein>
<dbReference type="Proteomes" id="UP001208570">
    <property type="component" value="Unassembled WGS sequence"/>
</dbReference>
<reference evidence="1" key="1">
    <citation type="journal article" date="2023" name="Mol. Biol. Evol.">
        <title>Third-Generation Sequencing Reveals the Adaptive Role of the Epigenome in Three Deep-Sea Polychaetes.</title>
        <authorList>
            <person name="Perez M."/>
            <person name="Aroh O."/>
            <person name="Sun Y."/>
            <person name="Lan Y."/>
            <person name="Juniper S.K."/>
            <person name="Young C.R."/>
            <person name="Angers B."/>
            <person name="Qian P.Y."/>
        </authorList>
    </citation>
    <scope>NUCLEOTIDE SEQUENCE</scope>
    <source>
        <strain evidence="1">P08H-3</strain>
    </source>
</reference>
<evidence type="ECO:0000313" key="1">
    <source>
        <dbReference type="EMBL" id="KAK2168981.1"/>
    </source>
</evidence>